<dbReference type="Pfam" id="PF01925">
    <property type="entry name" value="TauE"/>
    <property type="match status" value="1"/>
</dbReference>
<comment type="subcellular location">
    <subcellularLocation>
        <location evidence="5">Cell membrane</location>
        <topology evidence="5">Multi-pass membrane protein</topology>
    </subcellularLocation>
    <subcellularLocation>
        <location evidence="1">Membrane</location>
        <topology evidence="1">Multi-pass membrane protein</topology>
    </subcellularLocation>
</comment>
<feature type="transmembrane region" description="Helical" evidence="5">
    <location>
        <begin position="30"/>
        <end position="50"/>
    </location>
</feature>
<accession>A0A1F6VD31</accession>
<feature type="transmembrane region" description="Helical" evidence="5">
    <location>
        <begin position="205"/>
        <end position="228"/>
    </location>
</feature>
<evidence type="ECO:0000256" key="2">
    <source>
        <dbReference type="ARBA" id="ARBA00022692"/>
    </source>
</evidence>
<evidence type="ECO:0000256" key="3">
    <source>
        <dbReference type="ARBA" id="ARBA00022989"/>
    </source>
</evidence>
<evidence type="ECO:0000313" key="6">
    <source>
        <dbReference type="EMBL" id="OGI67573.1"/>
    </source>
</evidence>
<feature type="transmembrane region" description="Helical" evidence="5">
    <location>
        <begin position="7"/>
        <end position="24"/>
    </location>
</feature>
<dbReference type="PANTHER" id="PTHR43701">
    <property type="entry name" value="MEMBRANE TRANSPORTER PROTEIN MJ0441-RELATED"/>
    <property type="match status" value="1"/>
</dbReference>
<feature type="transmembrane region" description="Helical" evidence="5">
    <location>
        <begin position="143"/>
        <end position="176"/>
    </location>
</feature>
<protein>
    <recommendedName>
        <fullName evidence="5">Probable membrane transporter protein</fullName>
    </recommendedName>
</protein>
<keyword evidence="3 5" id="KW-1133">Transmembrane helix</keyword>
<evidence type="ECO:0000256" key="4">
    <source>
        <dbReference type="ARBA" id="ARBA00023136"/>
    </source>
</evidence>
<organism evidence="6 7">
    <name type="scientific">Candidatus Muproteobacteria bacterium RBG_16_60_9</name>
    <dbReference type="NCBI Taxonomy" id="1817755"/>
    <lineage>
        <taxon>Bacteria</taxon>
        <taxon>Pseudomonadati</taxon>
        <taxon>Pseudomonadota</taxon>
        <taxon>Candidatus Muproteobacteria</taxon>
    </lineage>
</organism>
<keyword evidence="2 5" id="KW-0812">Transmembrane</keyword>
<dbReference type="AlphaFoldDB" id="A0A1F6VD31"/>
<dbReference type="Proteomes" id="UP000179076">
    <property type="component" value="Unassembled WGS sequence"/>
</dbReference>
<evidence type="ECO:0000313" key="7">
    <source>
        <dbReference type="Proteomes" id="UP000179076"/>
    </source>
</evidence>
<evidence type="ECO:0000256" key="5">
    <source>
        <dbReference type="RuleBase" id="RU363041"/>
    </source>
</evidence>
<dbReference type="GO" id="GO:0005886">
    <property type="term" value="C:plasma membrane"/>
    <property type="evidence" value="ECO:0007669"/>
    <property type="project" value="UniProtKB-SubCell"/>
</dbReference>
<keyword evidence="4 5" id="KW-0472">Membrane</keyword>
<dbReference type="InterPro" id="IPR002781">
    <property type="entry name" value="TM_pro_TauE-like"/>
</dbReference>
<comment type="similarity">
    <text evidence="5">Belongs to the 4-toluene sulfonate uptake permease (TSUP) (TC 2.A.102) family.</text>
</comment>
<feature type="transmembrane region" description="Helical" evidence="5">
    <location>
        <begin position="99"/>
        <end position="122"/>
    </location>
</feature>
<reference evidence="6 7" key="1">
    <citation type="journal article" date="2016" name="Nat. Commun.">
        <title>Thousands of microbial genomes shed light on interconnected biogeochemical processes in an aquifer system.</title>
        <authorList>
            <person name="Anantharaman K."/>
            <person name="Brown C.T."/>
            <person name="Hug L.A."/>
            <person name="Sharon I."/>
            <person name="Castelle C.J."/>
            <person name="Probst A.J."/>
            <person name="Thomas B.C."/>
            <person name="Singh A."/>
            <person name="Wilkins M.J."/>
            <person name="Karaoz U."/>
            <person name="Brodie E.L."/>
            <person name="Williams K.H."/>
            <person name="Hubbard S.S."/>
            <person name="Banfield J.F."/>
        </authorList>
    </citation>
    <scope>NUCLEOTIDE SEQUENCE [LARGE SCALE GENOMIC DNA]</scope>
</reference>
<comment type="caution">
    <text evidence="6">The sequence shown here is derived from an EMBL/GenBank/DDBJ whole genome shotgun (WGS) entry which is preliminary data.</text>
</comment>
<feature type="transmembrane region" description="Helical" evidence="5">
    <location>
        <begin position="240"/>
        <end position="257"/>
    </location>
</feature>
<evidence type="ECO:0000256" key="1">
    <source>
        <dbReference type="ARBA" id="ARBA00004141"/>
    </source>
</evidence>
<keyword evidence="5" id="KW-1003">Cell membrane</keyword>
<proteinExistence type="inferred from homology"/>
<name>A0A1F6VD31_9PROT</name>
<gene>
    <name evidence="6" type="ORF">A2W18_07850</name>
</gene>
<sequence length="258" mass="27166">MDWAYSLSGLIVGFIVGLTGMGGGSLMTPLLVLFFGVPPATAVGTDLLYASITKAGGVWVHGRNGSVDWKIVGWLGAGSLPMALITVLVLNALKLESGYFATLISDVLGVALILTALALLFRERLRELGRSQHHAGKEWRPRVIPYTVATGIALGVLVTVSSVGAGAIGMAALFWLYPRLASVKLVGSDIAHAVPLTAVAGLGHLYLGSVDFVLLGYLLVGSLPGIYIGSHLSRRFPEKILRPVLAGMLILIGGRLMW</sequence>
<dbReference type="PANTHER" id="PTHR43701:SF2">
    <property type="entry name" value="MEMBRANE TRANSPORTER PROTEIN YJNA-RELATED"/>
    <property type="match status" value="1"/>
</dbReference>
<dbReference type="InterPro" id="IPR051598">
    <property type="entry name" value="TSUP/Inactive_protease-like"/>
</dbReference>
<dbReference type="EMBL" id="MFSP01000056">
    <property type="protein sequence ID" value="OGI67573.1"/>
    <property type="molecule type" value="Genomic_DNA"/>
</dbReference>
<feature type="transmembrane region" description="Helical" evidence="5">
    <location>
        <begin position="71"/>
        <end position="93"/>
    </location>
</feature>